<evidence type="ECO:0000313" key="1">
    <source>
        <dbReference type="EMBL" id="GIY76430.1"/>
    </source>
</evidence>
<comment type="caution">
    <text evidence="1">The sequence shown here is derived from an EMBL/GenBank/DDBJ whole genome shotgun (WGS) entry which is preliminary data.</text>
</comment>
<keyword evidence="2" id="KW-1185">Reference proteome</keyword>
<name>A0AAV4W2Y7_9ARAC</name>
<dbReference type="Proteomes" id="UP001054837">
    <property type="component" value="Unassembled WGS sequence"/>
</dbReference>
<reference evidence="1 2" key="1">
    <citation type="submission" date="2021-06" db="EMBL/GenBank/DDBJ databases">
        <title>Caerostris darwini draft genome.</title>
        <authorList>
            <person name="Kono N."/>
            <person name="Arakawa K."/>
        </authorList>
    </citation>
    <scope>NUCLEOTIDE SEQUENCE [LARGE SCALE GENOMIC DNA]</scope>
</reference>
<sequence length="145" mass="17255">MLNRKERKTSHQEMISRYQTRTIITIRLQNVVRPTLNMIRKCHHQGYFWPPVTVKVDSRVLQIPISCRNDAAHKKKEKKIKLAYISSRQLMQQFRNDRRFFLKKIAFGEHEYVRSSQSRAEPKVLAYAGNGNINMYDKSPASWFE</sequence>
<organism evidence="1 2">
    <name type="scientific">Caerostris darwini</name>
    <dbReference type="NCBI Taxonomy" id="1538125"/>
    <lineage>
        <taxon>Eukaryota</taxon>
        <taxon>Metazoa</taxon>
        <taxon>Ecdysozoa</taxon>
        <taxon>Arthropoda</taxon>
        <taxon>Chelicerata</taxon>
        <taxon>Arachnida</taxon>
        <taxon>Araneae</taxon>
        <taxon>Araneomorphae</taxon>
        <taxon>Entelegynae</taxon>
        <taxon>Araneoidea</taxon>
        <taxon>Araneidae</taxon>
        <taxon>Caerostris</taxon>
    </lineage>
</organism>
<protein>
    <submittedName>
        <fullName evidence="1">Uncharacterized protein</fullName>
    </submittedName>
</protein>
<dbReference type="AlphaFoldDB" id="A0AAV4W2Y7"/>
<evidence type="ECO:0000313" key="2">
    <source>
        <dbReference type="Proteomes" id="UP001054837"/>
    </source>
</evidence>
<proteinExistence type="predicted"/>
<accession>A0AAV4W2Y7</accession>
<gene>
    <name evidence="1" type="ORF">CDAR_568661</name>
</gene>
<dbReference type="EMBL" id="BPLQ01014005">
    <property type="protein sequence ID" value="GIY76430.1"/>
    <property type="molecule type" value="Genomic_DNA"/>
</dbReference>